<evidence type="ECO:0000313" key="1">
    <source>
        <dbReference type="EMBL" id="KAL0125442.1"/>
    </source>
</evidence>
<organism evidence="1 2">
    <name type="scientific">Cardiocondyla obscurior</name>
    <dbReference type="NCBI Taxonomy" id="286306"/>
    <lineage>
        <taxon>Eukaryota</taxon>
        <taxon>Metazoa</taxon>
        <taxon>Ecdysozoa</taxon>
        <taxon>Arthropoda</taxon>
        <taxon>Hexapoda</taxon>
        <taxon>Insecta</taxon>
        <taxon>Pterygota</taxon>
        <taxon>Neoptera</taxon>
        <taxon>Endopterygota</taxon>
        <taxon>Hymenoptera</taxon>
        <taxon>Apocrita</taxon>
        <taxon>Aculeata</taxon>
        <taxon>Formicoidea</taxon>
        <taxon>Formicidae</taxon>
        <taxon>Myrmicinae</taxon>
        <taxon>Cardiocondyla</taxon>
    </lineage>
</organism>
<dbReference type="EMBL" id="JADYXP020000004">
    <property type="protein sequence ID" value="KAL0125442.1"/>
    <property type="molecule type" value="Genomic_DNA"/>
</dbReference>
<keyword evidence="2" id="KW-1185">Reference proteome</keyword>
<evidence type="ECO:0000313" key="2">
    <source>
        <dbReference type="Proteomes" id="UP001430953"/>
    </source>
</evidence>
<comment type="caution">
    <text evidence="1">The sequence shown here is derived from an EMBL/GenBank/DDBJ whole genome shotgun (WGS) entry which is preliminary data.</text>
</comment>
<sequence>MRSKIEPLMRFSGELSGALMGDVYYSGTKWFLLQNLLLRVLKIFSILVSERASESEGIMVLKSMRRTTNKRSRKIKYIMPECDCIDNNRNVVERNKSTRNIGNFELVMLITCSKS</sequence>
<name>A0AAW2GG87_9HYME</name>
<protein>
    <submittedName>
        <fullName evidence="1">Uncharacterized protein</fullName>
    </submittedName>
</protein>
<proteinExistence type="predicted"/>
<dbReference type="Proteomes" id="UP001430953">
    <property type="component" value="Unassembled WGS sequence"/>
</dbReference>
<reference evidence="1 2" key="1">
    <citation type="submission" date="2023-03" db="EMBL/GenBank/DDBJ databases">
        <title>High recombination rates correlate with genetic variation in Cardiocondyla obscurior ants.</title>
        <authorList>
            <person name="Errbii M."/>
        </authorList>
    </citation>
    <scope>NUCLEOTIDE SEQUENCE [LARGE SCALE GENOMIC DNA]</scope>
    <source>
        <strain evidence="1">Alpha-2009</strain>
        <tissue evidence="1">Whole body</tissue>
    </source>
</reference>
<gene>
    <name evidence="1" type="ORF">PUN28_004515</name>
</gene>
<accession>A0AAW2GG87</accession>
<dbReference type="AlphaFoldDB" id="A0AAW2GG87"/>